<dbReference type="EMBL" id="WFLN01000005">
    <property type="protein sequence ID" value="KAB8031897.1"/>
    <property type="molecule type" value="Genomic_DNA"/>
</dbReference>
<gene>
    <name evidence="1" type="ORF">GCL57_04435</name>
</gene>
<organism evidence="1 2">
    <name type="scientific">Fluviispira multicolorata</name>
    <dbReference type="NCBI Taxonomy" id="2654512"/>
    <lineage>
        <taxon>Bacteria</taxon>
        <taxon>Pseudomonadati</taxon>
        <taxon>Bdellovibrionota</taxon>
        <taxon>Oligoflexia</taxon>
        <taxon>Silvanigrellales</taxon>
        <taxon>Silvanigrellaceae</taxon>
        <taxon>Fluviispira</taxon>
    </lineage>
</organism>
<evidence type="ECO:0000313" key="1">
    <source>
        <dbReference type="EMBL" id="KAB8031897.1"/>
    </source>
</evidence>
<dbReference type="RefSeq" id="WP_152212072.1">
    <property type="nucleotide sequence ID" value="NZ_WFLN01000005.1"/>
</dbReference>
<accession>A0A833N208</accession>
<reference evidence="1 2" key="1">
    <citation type="submission" date="2019-10" db="EMBL/GenBank/DDBJ databases">
        <title>New genus of Silvanigrellaceae.</title>
        <authorList>
            <person name="Pitt A."/>
            <person name="Hahn M.W."/>
        </authorList>
    </citation>
    <scope>NUCLEOTIDE SEQUENCE [LARGE SCALE GENOMIC DNA]</scope>
    <source>
        <strain evidence="1 2">33A1-SZDP</strain>
    </source>
</reference>
<protein>
    <recommendedName>
        <fullName evidence="3">Tetratricopeptide repeat protein</fullName>
    </recommendedName>
</protein>
<dbReference type="Proteomes" id="UP000442694">
    <property type="component" value="Unassembled WGS sequence"/>
</dbReference>
<proteinExistence type="predicted"/>
<dbReference type="InterPro" id="IPR011990">
    <property type="entry name" value="TPR-like_helical_dom_sf"/>
</dbReference>
<dbReference type="SUPFAM" id="SSF48452">
    <property type="entry name" value="TPR-like"/>
    <property type="match status" value="1"/>
</dbReference>
<comment type="caution">
    <text evidence="1">The sequence shown here is derived from an EMBL/GenBank/DDBJ whole genome shotgun (WGS) entry which is preliminary data.</text>
</comment>
<dbReference type="Gene3D" id="1.25.40.10">
    <property type="entry name" value="Tetratricopeptide repeat domain"/>
    <property type="match status" value="2"/>
</dbReference>
<evidence type="ECO:0000313" key="2">
    <source>
        <dbReference type="Proteomes" id="UP000442694"/>
    </source>
</evidence>
<keyword evidence="2" id="KW-1185">Reference proteome</keyword>
<name>A0A833N208_9BACT</name>
<dbReference type="AlphaFoldDB" id="A0A833N208"/>
<evidence type="ECO:0008006" key="3">
    <source>
        <dbReference type="Google" id="ProtNLM"/>
    </source>
</evidence>
<sequence length="757" mass="86883">MFKKKLFTYSFFTFLSVGGGVFDSNSICAQNIKIRKEKISPTFLAGEDSYRMIFELGEPRRYATRFINETRTLQLRVIPARAEEFNSTSFYDTRFVKRVNIKEDKSEVIINIQLKNLPIGWVVATQNKPWRILIDFWKTEPENKNLEADWNWQPDFIDGLSKENIPEIMPNYTIKEKENSDKNFVPTIRSQVVIQQSEKPKIRQFPNKENTKNNIKETENIKKTNITLPERNISEVKNNKEYNLPEIYGRLELVKPISEHRMTMLQAQMGAVFGGKEEFEIGKNFADELYKSGNEEQALSIYRRLVALSEKNFKLDPRILWNAGESAYLTRNFDLANDYFRSLLLNSPGSEFAALAKLRILDIDELSNSKTKGMGKTGFQNAEKYSEMALYDKNPLIVKIASSLRVLNNLVDEKPQAVKTYQQNLDACVTSGSIPFDLLKNCAYNKIRSSVEKENINDADAAVQQFKKLVAGDKRSVLLEQIVNSRVKDLLKNTAQNKQWEVWTRFEKGARQTLLQFTYSDSDALYTRAEAFDAVGEVQKSIQLYSAFWQASPDQKRKNEAAALVARLNYQSNKPSEAEIYLRRIEQDEKRKTEGLTDKTVQALRELSVAPYRNKIALRLLLDEMKLGRYVERDLPTLGEWARALRGTPDVEPLYEKILAFPAKSLDEIQTVETSIMQYAEDLRDSGRFAKSGDMFLAMANLAQGTHRAEAAYKAGVVYARVGLFDKAKTAWLLAANDTNDKRYSSLASERLDRLNK</sequence>